<protein>
    <submittedName>
        <fullName evidence="5">ANK_REP_REGION domain-containing protein</fullName>
    </submittedName>
</protein>
<dbReference type="PANTHER" id="PTHR24198:SF165">
    <property type="entry name" value="ANKYRIN REPEAT-CONTAINING PROTEIN-RELATED"/>
    <property type="match status" value="1"/>
</dbReference>
<evidence type="ECO:0000313" key="4">
    <source>
        <dbReference type="Proteomes" id="UP000887566"/>
    </source>
</evidence>
<dbReference type="SUPFAM" id="SSF48403">
    <property type="entry name" value="Ankyrin repeat"/>
    <property type="match status" value="1"/>
</dbReference>
<keyword evidence="1" id="KW-0677">Repeat</keyword>
<dbReference type="AlphaFoldDB" id="A0A914UVQ8"/>
<feature type="compositionally biased region" description="Basic and acidic residues" evidence="3">
    <location>
        <begin position="386"/>
        <end position="403"/>
    </location>
</feature>
<keyword evidence="4" id="KW-1185">Reference proteome</keyword>
<evidence type="ECO:0000313" key="5">
    <source>
        <dbReference type="WBParaSite" id="PSAMB.scaffold12size138133.g192.t1"/>
    </source>
</evidence>
<keyword evidence="2" id="KW-0040">ANK repeat</keyword>
<feature type="region of interest" description="Disordered" evidence="3">
    <location>
        <begin position="372"/>
        <end position="412"/>
    </location>
</feature>
<dbReference type="Pfam" id="PF12796">
    <property type="entry name" value="Ank_2"/>
    <property type="match status" value="1"/>
</dbReference>
<dbReference type="InterPro" id="IPR036770">
    <property type="entry name" value="Ankyrin_rpt-contain_sf"/>
</dbReference>
<feature type="region of interest" description="Disordered" evidence="3">
    <location>
        <begin position="536"/>
        <end position="570"/>
    </location>
</feature>
<name>A0A914UVQ8_9BILA</name>
<evidence type="ECO:0000256" key="3">
    <source>
        <dbReference type="SAM" id="MobiDB-lite"/>
    </source>
</evidence>
<proteinExistence type="predicted"/>
<dbReference type="WBParaSite" id="PSAMB.scaffold12size138133.g192.t1">
    <property type="protein sequence ID" value="PSAMB.scaffold12size138133.g192.t1"/>
    <property type="gene ID" value="PSAMB.scaffold12size138133.g192"/>
</dbReference>
<dbReference type="Gene3D" id="1.25.40.20">
    <property type="entry name" value="Ankyrin repeat-containing domain"/>
    <property type="match status" value="1"/>
</dbReference>
<organism evidence="4 5">
    <name type="scientific">Plectus sambesii</name>
    <dbReference type="NCBI Taxonomy" id="2011161"/>
    <lineage>
        <taxon>Eukaryota</taxon>
        <taxon>Metazoa</taxon>
        <taxon>Ecdysozoa</taxon>
        <taxon>Nematoda</taxon>
        <taxon>Chromadorea</taxon>
        <taxon>Plectida</taxon>
        <taxon>Plectina</taxon>
        <taxon>Plectoidea</taxon>
        <taxon>Plectidae</taxon>
        <taxon>Plectus</taxon>
    </lineage>
</organism>
<dbReference type="Proteomes" id="UP000887566">
    <property type="component" value="Unplaced"/>
</dbReference>
<accession>A0A914UVQ8</accession>
<reference evidence="5" key="1">
    <citation type="submission" date="2022-11" db="UniProtKB">
        <authorList>
            <consortium name="WormBaseParasite"/>
        </authorList>
    </citation>
    <scope>IDENTIFICATION</scope>
</reference>
<dbReference type="PANTHER" id="PTHR24198">
    <property type="entry name" value="ANKYRIN REPEAT AND PROTEIN KINASE DOMAIN-CONTAINING PROTEIN"/>
    <property type="match status" value="1"/>
</dbReference>
<sequence>MLSMSVSMTSLQRFTDRIKLFASRRREAVASSQASTSGPVRVYRDDYDSADSIEPIDKGGGDSVVVAEVDVTVTMSVVEEESDAEAAPPKELQDMDELRRHLELMHDRCIARNLRAAGLGTFEAVDEKKVYGMLSSNARMADTGESMLWAVINRVHDVDKQCRYVGILVVEKADVNEKNENNVTPLMVCCQRGLDKCAKSLLQSRKVDHALRDNAGNTALHYMAMHGRDILLKYYFKVLRRLEMKRLSGKDKTRLLIADDVFDIRNGDDLTPYQLAVRSQQPFCATLLEEEKSKRVKLMNKTLSLVQHIGSPSLSRSMQQGRKLLKRIASFDSLRFDNPAADDFSDEDLMLSSSQTDVARYTVDAKFDTNDSGMRPRVVTWHGRKGGKDKDKEKEKEKEKEKTNGSPLPSPLLMSGHESVANMSVNVGVRMTEASLRAQFFQSKGEMMRDAQAASSYSSTSRGMGRSVTVTGNLSSAAAKPKLTDRIRNFLRRKPRYGLHGSSSVDNLTAYRDESEQPPIGLYGDDIGYMRVRDESDSLQQRLQSRRKSSSLSRMEAMAAASRLKERQQRKISVNISASVQLPLKPE</sequence>
<dbReference type="InterPro" id="IPR002110">
    <property type="entry name" value="Ankyrin_rpt"/>
</dbReference>
<evidence type="ECO:0000256" key="2">
    <source>
        <dbReference type="ARBA" id="ARBA00023043"/>
    </source>
</evidence>
<evidence type="ECO:0000256" key="1">
    <source>
        <dbReference type="ARBA" id="ARBA00022737"/>
    </source>
</evidence>